<feature type="compositionally biased region" description="Polar residues" evidence="2">
    <location>
        <begin position="1459"/>
        <end position="1474"/>
    </location>
</feature>
<dbReference type="Proteomes" id="UP001516023">
    <property type="component" value="Unassembled WGS sequence"/>
</dbReference>
<dbReference type="SUPFAM" id="SSF101447">
    <property type="entry name" value="Formin homology 2 domain (FH2 domain)"/>
    <property type="match status" value="1"/>
</dbReference>
<feature type="region of interest" description="Disordered" evidence="2">
    <location>
        <begin position="522"/>
        <end position="580"/>
    </location>
</feature>
<feature type="region of interest" description="Disordered" evidence="2">
    <location>
        <begin position="1533"/>
        <end position="1554"/>
    </location>
</feature>
<feature type="compositionally biased region" description="Basic and acidic residues" evidence="2">
    <location>
        <begin position="716"/>
        <end position="726"/>
    </location>
</feature>
<evidence type="ECO:0000313" key="5">
    <source>
        <dbReference type="Proteomes" id="UP001516023"/>
    </source>
</evidence>
<feature type="compositionally biased region" description="Basic and acidic residues" evidence="2">
    <location>
        <begin position="1538"/>
        <end position="1548"/>
    </location>
</feature>
<feature type="compositionally biased region" description="Polar residues" evidence="2">
    <location>
        <begin position="1103"/>
        <end position="1114"/>
    </location>
</feature>
<dbReference type="EMBL" id="JABMIG020000293">
    <property type="protein sequence ID" value="KAL3782204.1"/>
    <property type="molecule type" value="Genomic_DNA"/>
</dbReference>
<feature type="compositionally biased region" description="Basic and acidic residues" evidence="2">
    <location>
        <begin position="571"/>
        <end position="580"/>
    </location>
</feature>
<feature type="region of interest" description="Disordered" evidence="2">
    <location>
        <begin position="1019"/>
        <end position="1041"/>
    </location>
</feature>
<dbReference type="PANTHER" id="PTHR13015">
    <property type="entry name" value="PROTEIN AD-016-RELATED"/>
    <property type="match status" value="1"/>
</dbReference>
<feature type="compositionally biased region" description="Acidic residues" evidence="2">
    <location>
        <begin position="430"/>
        <end position="445"/>
    </location>
</feature>
<feature type="compositionally biased region" description="Low complexity" evidence="2">
    <location>
        <begin position="213"/>
        <end position="231"/>
    </location>
</feature>
<feature type="compositionally biased region" description="Basic and acidic residues" evidence="2">
    <location>
        <begin position="128"/>
        <end position="145"/>
    </location>
</feature>
<proteinExistence type="inferred from homology"/>
<feature type="compositionally biased region" description="Basic and acidic residues" evidence="2">
    <location>
        <begin position="100"/>
        <end position="114"/>
    </location>
</feature>
<feature type="region of interest" description="Disordered" evidence="2">
    <location>
        <begin position="1884"/>
        <end position="1911"/>
    </location>
</feature>
<organism evidence="4 5">
    <name type="scientific">Cyclotella cryptica</name>
    <dbReference type="NCBI Taxonomy" id="29204"/>
    <lineage>
        <taxon>Eukaryota</taxon>
        <taxon>Sar</taxon>
        <taxon>Stramenopiles</taxon>
        <taxon>Ochrophyta</taxon>
        <taxon>Bacillariophyta</taxon>
        <taxon>Coscinodiscophyceae</taxon>
        <taxon>Thalassiosirophycidae</taxon>
        <taxon>Stephanodiscales</taxon>
        <taxon>Stephanodiscaceae</taxon>
        <taxon>Cyclotella</taxon>
    </lineage>
</organism>
<feature type="compositionally biased region" description="Basic and acidic residues" evidence="2">
    <location>
        <begin position="1323"/>
        <end position="1337"/>
    </location>
</feature>
<feature type="region of interest" description="Disordered" evidence="2">
    <location>
        <begin position="363"/>
        <end position="401"/>
    </location>
</feature>
<keyword evidence="5" id="KW-1185">Reference proteome</keyword>
<feature type="compositionally biased region" description="Polar residues" evidence="2">
    <location>
        <begin position="557"/>
        <end position="570"/>
    </location>
</feature>
<feature type="compositionally biased region" description="Basic and acidic residues" evidence="2">
    <location>
        <begin position="169"/>
        <end position="187"/>
    </location>
</feature>
<feature type="region of interest" description="Disordered" evidence="2">
    <location>
        <begin position="423"/>
        <end position="478"/>
    </location>
</feature>
<feature type="compositionally biased region" description="Basic and acidic residues" evidence="2">
    <location>
        <begin position="199"/>
        <end position="212"/>
    </location>
</feature>
<feature type="compositionally biased region" description="Basic and acidic residues" evidence="2">
    <location>
        <begin position="522"/>
        <end position="554"/>
    </location>
</feature>
<feature type="region of interest" description="Disordered" evidence="2">
    <location>
        <begin position="706"/>
        <end position="734"/>
    </location>
</feature>
<feature type="region of interest" description="Disordered" evidence="2">
    <location>
        <begin position="1101"/>
        <end position="1128"/>
    </location>
</feature>
<dbReference type="GO" id="GO:0005737">
    <property type="term" value="C:cytoplasm"/>
    <property type="evidence" value="ECO:0007669"/>
    <property type="project" value="UniProtKB-ARBA"/>
</dbReference>
<comment type="similarity">
    <text evidence="1">Belongs to the CCDC53 family.</text>
</comment>
<feature type="compositionally biased region" description="Polar residues" evidence="2">
    <location>
        <begin position="1338"/>
        <end position="1347"/>
    </location>
</feature>
<dbReference type="Pfam" id="PF02181">
    <property type="entry name" value="FH2"/>
    <property type="match status" value="1"/>
</dbReference>
<feature type="region of interest" description="Disordered" evidence="2">
    <location>
        <begin position="274"/>
        <end position="301"/>
    </location>
</feature>
<feature type="domain" description="FH2" evidence="3">
    <location>
        <begin position="1473"/>
        <end position="1899"/>
    </location>
</feature>
<comment type="caution">
    <text evidence="4">The sequence shown here is derived from an EMBL/GenBank/DDBJ whole genome shotgun (WGS) entry which is preliminary data.</text>
</comment>
<feature type="compositionally biased region" description="Basic and acidic residues" evidence="2">
    <location>
        <begin position="1277"/>
        <end position="1299"/>
    </location>
</feature>
<feature type="compositionally biased region" description="Basic and acidic residues" evidence="2">
    <location>
        <begin position="1029"/>
        <end position="1041"/>
    </location>
</feature>
<dbReference type="Gene3D" id="1.20.58.2220">
    <property type="entry name" value="Formin, FH2 domain"/>
    <property type="match status" value="1"/>
</dbReference>
<feature type="region of interest" description="Disordered" evidence="2">
    <location>
        <begin position="1"/>
        <end position="23"/>
    </location>
</feature>
<feature type="compositionally biased region" description="Polar residues" evidence="2">
    <location>
        <begin position="469"/>
        <end position="478"/>
    </location>
</feature>
<feature type="region of interest" description="Disordered" evidence="2">
    <location>
        <begin position="1251"/>
        <end position="1299"/>
    </location>
</feature>
<sequence>MKKATKKLFKSPPSRGAGINGHSLLSAPAASALSLSPVAENDDEHDFHRNFYEGQISAGLAINDVFHEEDKDGGTTTTDNPVAGKGEAPRHRGRSRPRHPHEVDREVDADDLRLGVRSSSESRRRRRLEQQQEQLDKWAVYKERQQQIPPPPPRREKAMAQRPNSFNEAYKDYDRSREKELEKERRRNTSAPPLPFSHGDVKDREKYLDRKSSSNSELDSSEEASSFAASSKQKRVIDNYVQRVIANSANDDYVTPLPRMDSSSSNVDFDLANEEECGGELSRSSHSAESNDSSHNIGNNSLLPLPGFGEVDLLQRAIERRALLHDRIVKMEAASAELVREDQEWALRKQEIRDEQLLKVSRSRHQGKYHNNLDSSSAAGSENNEESAGERPNRRASVEETNERMDLISERIKQEALEFLNFESSYVPRDEDETNSSNLTDEEGEASNGTRDPSDDDAGMDPPGHDQQQEMSMDQAPTQHQLTRYSNMVRLGIPDLAVLRSMERDGIEPSQVKRILESLKNKQAVDSESLRDETVDKGEISSNPKREIWRKDEGETTIPNPLSSYGIGSNQRKDSLPPLKDDPNYSKYFKMLKAKVPLSWVKRVLQVDGKDARVLDLDPDRPLAEQIAGAGVDADGNVDWTNVVVFRTDSDKSMESGDEIMRKVDKQNTTSPFSSVSGSSDIRLETTASVKAELAIMSAKAGRISRDTNNIGRSDSLYDAKERKPSSVDISSAAAAASNARLDRLKAMRVGEDNPTTPVGRRKQSVDEIRRRPPPPPPRTPKQIPLSPSGSSVASGERTVATRRQNYDHLPLKDDPRFAKYFQMIRSRVPRSWVERVIEVDDRDPAILDLDPNKPLAAQVEDEDSKSLIRTVASEPDVSLDESARSGALDVSRSSDIYHAKHDSALSLTEEVSETQEDAVDDDSFADKPPITQIVNTVHDDDRSIASSITNFKDNATVNGEQSNIVLDRISAFLDKIESRAKDAEATAKTEDSSEIKTSLRFCSPEDIENKLATLIERFDSKGIQPPKEPQDGTKFDHDERQKFVEDNYSDITKLSALLAAKLGKQSDASKASGSDQASSTDQTDLAKLSSLLTEVLSKIDEQSSGNQESSDPAQNMLPPGRPSKNAALEALFAKRAALSEEKEAPILREDPEYQKYFKMQKLGLPRPTIVQALERDGKDASILDLDPEKPLAEQKGKKPNKNTALEALFASRAAALKPKENDVPLKNDPEYQKYFKMLKVGMPRDAVEQALERDGKSASVLDLDPEKSYASQMMKDSLDESRDEVEEKNPDPPIKDDPEYAKFFKMLKMGIPLGAVEQALQKEGKDKSIASMDPEKSYSSQIQNKAPNKADVPLKDDPEYAKFFKMQRMGIPIPAVRQALQKEGKDPNIIDMDPEKPYASQIKDKAPNMADVPLKDDPEYAKFFKMQRMGIPVPAVKQALQKEGKDPNIIEMDPEKPLSQQQNKAGQNTQKATPANAPKVARKRLHWNKIDESKLNEKSFWNKAKEEHASLQLVGLDIDNEEFASLFTSPVNKSAAPKKDNAPDVKKPSGKQKVQLIDGRRRMNGSILLTKFKVDYKLLAKQVDRMEYVEAEGNELRGMMQLLPTKDESLALRSYLPPADAPQAEIDEAIDKLGECEQYMAVMLDVPDAKEKFQCMLFRAEFDQQVDSIREGTKLLIDACDSVQNSERFKKLLMYALKLGNALNTGGSGEEVTAITLDSLLKLAEAKAFDRQTSVLHYLVSIVSKNDEDVLRLSEDFGPVKAAERVAVDMLSQQLKELSNGIKLVKKMAKKYSPNQDLADEETNDATPEDELLSATPMGKFSLSAESLITSLTNEFDGAKNSFADLLEFFGEDASLTPEAFFCTINTFVSMFDQTYKDLNRKEEAKERKKRIEEKRKLREEAASKSKAEA</sequence>
<evidence type="ECO:0000313" key="4">
    <source>
        <dbReference type="EMBL" id="KAL3782204.1"/>
    </source>
</evidence>
<feature type="region of interest" description="Disordered" evidence="2">
    <location>
        <begin position="63"/>
        <end position="232"/>
    </location>
</feature>
<dbReference type="InterPro" id="IPR042201">
    <property type="entry name" value="FH2_Formin_sf"/>
</dbReference>
<feature type="compositionally biased region" description="Basic and acidic residues" evidence="2">
    <location>
        <begin position="388"/>
        <end position="401"/>
    </location>
</feature>
<feature type="compositionally biased region" description="Basic and acidic residues" evidence="2">
    <location>
        <begin position="1181"/>
        <end position="1197"/>
    </location>
</feature>
<dbReference type="InterPro" id="IPR015425">
    <property type="entry name" value="FH2_Formin"/>
</dbReference>
<feature type="region of interest" description="Disordered" evidence="2">
    <location>
        <begin position="1449"/>
        <end position="1479"/>
    </location>
</feature>
<dbReference type="SMART" id="SM00498">
    <property type="entry name" value="FH2"/>
    <property type="match status" value="1"/>
</dbReference>
<evidence type="ECO:0000256" key="2">
    <source>
        <dbReference type="SAM" id="MobiDB-lite"/>
    </source>
</evidence>
<feature type="region of interest" description="Disordered" evidence="2">
    <location>
        <begin position="1181"/>
        <end position="1201"/>
    </location>
</feature>
<reference evidence="4 5" key="1">
    <citation type="journal article" date="2020" name="G3 (Bethesda)">
        <title>Improved Reference Genome for Cyclotella cryptica CCMP332, a Model for Cell Wall Morphogenesis, Salinity Adaptation, and Lipid Production in Diatoms (Bacillariophyta).</title>
        <authorList>
            <person name="Roberts W.R."/>
            <person name="Downey K.M."/>
            <person name="Ruck E.C."/>
            <person name="Traller J.C."/>
            <person name="Alverson A.J."/>
        </authorList>
    </citation>
    <scope>NUCLEOTIDE SEQUENCE [LARGE SCALE GENOMIC DNA]</scope>
    <source>
        <strain evidence="4 5">CCMP332</strain>
    </source>
</reference>
<feature type="region of interest" description="Disordered" evidence="2">
    <location>
        <begin position="1323"/>
        <end position="1355"/>
    </location>
</feature>
<feature type="compositionally biased region" description="Low complexity" evidence="2">
    <location>
        <begin position="282"/>
        <end position="294"/>
    </location>
</feature>
<name>A0ABD3P3P9_9STRA</name>
<protein>
    <recommendedName>
        <fullName evidence="3">FH2 domain-containing protein</fullName>
    </recommendedName>
</protein>
<dbReference type="Pfam" id="PF10152">
    <property type="entry name" value="CCDC53"/>
    <property type="match status" value="7"/>
</dbReference>
<evidence type="ECO:0000256" key="1">
    <source>
        <dbReference type="ARBA" id="ARBA00006290"/>
    </source>
</evidence>
<dbReference type="PROSITE" id="PS51444">
    <property type="entry name" value="FH2"/>
    <property type="match status" value="1"/>
</dbReference>
<accession>A0ABD3P3P9</accession>
<dbReference type="InterPro" id="IPR019309">
    <property type="entry name" value="WASHC3"/>
</dbReference>
<feature type="region of interest" description="Disordered" evidence="2">
    <location>
        <begin position="747"/>
        <end position="808"/>
    </location>
</feature>
<evidence type="ECO:0000259" key="3">
    <source>
        <dbReference type="PROSITE" id="PS51444"/>
    </source>
</evidence>
<dbReference type="PANTHER" id="PTHR13015:SF0">
    <property type="entry name" value="WASH COMPLEX SUBUNIT 3"/>
    <property type="match status" value="1"/>
</dbReference>
<gene>
    <name evidence="4" type="ORF">HJC23_001024</name>
</gene>